<reference evidence="5" key="2">
    <citation type="submission" date="2013-07" db="EMBL/GenBank/DDBJ databases">
        <authorList>
            <person name="Morais-Silva F.O."/>
            <person name="Rezende A.M."/>
            <person name="Pimentel C."/>
            <person name="Resende D.M."/>
            <person name="Santos C.I."/>
            <person name="Clemente C."/>
            <person name="de Oliveira L.M."/>
            <person name="da Silva S.M."/>
            <person name="Costa D.A."/>
            <person name="Varela-Raposo A."/>
            <person name="Horacio E.C.A."/>
            <person name="Matos M."/>
            <person name="Flores O."/>
            <person name="Ruiz J.C."/>
            <person name="Rodrigues-Pousada C."/>
        </authorList>
    </citation>
    <scope>NUCLEOTIDE SEQUENCE [LARGE SCALE GENOMIC DNA]</scope>
    <source>
        <strain evidence="5">ATCC 19364 / DSM 1382 / NCIMB 9332 / VKM B-1759</strain>
    </source>
</reference>
<dbReference type="STRING" id="1121448.DGI_0417"/>
<dbReference type="eggNOG" id="COG3616">
    <property type="taxonomic scope" value="Bacteria"/>
</dbReference>
<accession>T2G826</accession>
<evidence type="ECO:0000313" key="4">
    <source>
        <dbReference type="EMBL" id="AGW12334.1"/>
    </source>
</evidence>
<evidence type="ECO:0000256" key="1">
    <source>
        <dbReference type="ARBA" id="ARBA00005323"/>
    </source>
</evidence>
<dbReference type="Gene3D" id="3.20.20.10">
    <property type="entry name" value="Alanine racemase"/>
    <property type="match status" value="1"/>
</dbReference>
<name>T2G826_MEGG1</name>
<feature type="domain" description="D-serine dehydratase-like" evidence="3">
    <location>
        <begin position="271"/>
        <end position="380"/>
    </location>
</feature>
<dbReference type="HOGENOM" id="CLU_031639_2_1_7"/>
<keyword evidence="5" id="KW-1185">Reference proteome</keyword>
<dbReference type="Gene3D" id="2.40.37.20">
    <property type="entry name" value="D-serine dehydratase-like domain"/>
    <property type="match status" value="1"/>
</dbReference>
<dbReference type="Pfam" id="PF14031">
    <property type="entry name" value="D-ser_dehydrat"/>
    <property type="match status" value="1"/>
</dbReference>
<protein>
    <recommendedName>
        <fullName evidence="3">D-serine dehydratase-like domain-containing protein</fullName>
    </recommendedName>
</protein>
<dbReference type="Proteomes" id="UP000016587">
    <property type="component" value="Chromosome"/>
</dbReference>
<dbReference type="GO" id="GO:0036088">
    <property type="term" value="P:D-serine catabolic process"/>
    <property type="evidence" value="ECO:0007669"/>
    <property type="project" value="TreeGrafter"/>
</dbReference>
<dbReference type="InterPro" id="IPR026956">
    <property type="entry name" value="D-ser_dehydrat-like_dom"/>
</dbReference>
<dbReference type="InterPro" id="IPR051466">
    <property type="entry name" value="D-amino_acid_metab_enzyme"/>
</dbReference>
<dbReference type="PANTHER" id="PTHR28004">
    <property type="entry name" value="ZGC:162816-RELATED"/>
    <property type="match status" value="1"/>
</dbReference>
<dbReference type="PANTHER" id="PTHR28004:SF2">
    <property type="entry name" value="D-SERINE DEHYDRATASE"/>
    <property type="match status" value="1"/>
</dbReference>
<dbReference type="SUPFAM" id="SSF51419">
    <property type="entry name" value="PLP-binding barrel"/>
    <property type="match status" value="1"/>
</dbReference>
<dbReference type="KEGG" id="dgg:DGI_0417"/>
<sequence>MTPPWTPLALRLETPAVLVDQTRLDANLRHMQGKAQTQGVALRPHAKSHKSGQIARLQLAAGAVGLTVATVEEACAFLAAGVPSVTMAYPQPQVARLERCMALAAAKAAELLFVVDGLLVLTALAEAAAKHPCPALTDGDSRWGVFLKVDVGLGRCGVAPESGVLVELARAVSRCAGLRFAGILSHAGHAYAAGDAQGVRAIAGDEILKMALARMRLQDAGFHPPVVSVGATPTALAAESFAGVQEIRPGNYIFLDLQAVRLGLATLDDPALWVVATVVSRNWKYCILDAGSKTLSSDAGPHGLALAPSPDEDAPRHGLAFPLHPESPGDAEGYPIVKLSEEHAFMVHHGIGPRVGEKVRILPAHACSVTNLTEHLTVAFPDGRLESWPVLARPGRPAAAPPAI</sequence>
<dbReference type="AlphaFoldDB" id="T2G826"/>
<dbReference type="OrthoDB" id="9811417at2"/>
<organism evidence="4 5">
    <name type="scientific">Megalodesulfovibrio gigas (strain ATCC 19364 / DSM 1382 / NCIMB 9332 / VKM B-1759)</name>
    <name type="common">Desulfovibrio gigas</name>
    <dbReference type="NCBI Taxonomy" id="1121448"/>
    <lineage>
        <taxon>Bacteria</taxon>
        <taxon>Pseudomonadati</taxon>
        <taxon>Thermodesulfobacteriota</taxon>
        <taxon>Desulfovibrionia</taxon>
        <taxon>Desulfovibrionales</taxon>
        <taxon>Desulfovibrionaceae</taxon>
        <taxon>Megalodesulfovibrio</taxon>
    </lineage>
</organism>
<gene>
    <name evidence="4" type="ORF">DGI_0417</name>
</gene>
<dbReference type="InterPro" id="IPR042208">
    <property type="entry name" value="D-ser_dehydrat-like_sf"/>
</dbReference>
<dbReference type="InterPro" id="IPR001608">
    <property type="entry name" value="Ala_racemase_N"/>
</dbReference>
<evidence type="ECO:0000313" key="5">
    <source>
        <dbReference type="Proteomes" id="UP000016587"/>
    </source>
</evidence>
<keyword evidence="2" id="KW-0456">Lyase</keyword>
<dbReference type="SMART" id="SM01119">
    <property type="entry name" value="D-ser_dehydrat"/>
    <property type="match status" value="1"/>
</dbReference>
<comment type="similarity">
    <text evidence="1">Belongs to the DSD1 family.</text>
</comment>
<evidence type="ECO:0000256" key="2">
    <source>
        <dbReference type="ARBA" id="ARBA00023239"/>
    </source>
</evidence>
<proteinExistence type="inferred from homology"/>
<evidence type="ECO:0000259" key="3">
    <source>
        <dbReference type="SMART" id="SM01119"/>
    </source>
</evidence>
<reference evidence="4 5" key="1">
    <citation type="journal article" date="2013" name="J. Bacteriol.">
        <title>Roles of HynAB and Ech, the only two hydrogenases found in the model sulfate reducer Desulfovibrio gigas.</title>
        <authorList>
            <person name="Morais-Silva F.O."/>
            <person name="Santos C.I."/>
            <person name="Rodrigues R."/>
            <person name="Pereira I.A."/>
            <person name="Rodrigues-Pousada C."/>
        </authorList>
    </citation>
    <scope>NUCLEOTIDE SEQUENCE [LARGE SCALE GENOMIC DNA]</scope>
    <source>
        <strain evidence="5">ATCC 19364 / DSM 1382 / NCIMB 9332 / VKM B-1759</strain>
    </source>
</reference>
<dbReference type="InterPro" id="IPR029066">
    <property type="entry name" value="PLP-binding_barrel"/>
</dbReference>
<dbReference type="EMBL" id="CP006585">
    <property type="protein sequence ID" value="AGW12334.1"/>
    <property type="molecule type" value="Genomic_DNA"/>
</dbReference>
<dbReference type="Pfam" id="PF01168">
    <property type="entry name" value="Ala_racemase_N"/>
    <property type="match status" value="1"/>
</dbReference>
<dbReference type="RefSeq" id="WP_021758958.1">
    <property type="nucleotide sequence ID" value="NC_022444.1"/>
</dbReference>
<dbReference type="PATRIC" id="fig|1121448.10.peg.415"/>
<dbReference type="GO" id="GO:0008721">
    <property type="term" value="F:D-serine ammonia-lyase activity"/>
    <property type="evidence" value="ECO:0007669"/>
    <property type="project" value="TreeGrafter"/>
</dbReference>